<sequence length="249" mass="28036">MWRILSALLLASTASQAADPVLRFSVAESWAMPLIRVEQQQPVEGILHDLMLAVARDVGHRAQFHVLPRLRLQHAMENGDIDVRCYVAQSWLTIPENTYLWSLPLLQQRDLLVGQPGEMQPLLPKQLAPQAIGTVLGYTYSTIEPLFASGQLQREDSRNQLLVLNKLNANRYRYAISNQLSLDWFNRELPAGQRLRPLAVVEEQSLGCVVRNAPDLPVQGILRALLHLKASGELQQIIERYTQPTVATP</sequence>
<keyword evidence="2" id="KW-0732">Signal</keyword>
<dbReference type="GeneID" id="98282353"/>
<feature type="signal peptide" evidence="2">
    <location>
        <begin position="1"/>
        <end position="17"/>
    </location>
</feature>
<reference evidence="3 4" key="2">
    <citation type="journal article" date="2016" name="Front. Microbiol.">
        <title>When Genome-Based Approach Meets the 'Old but Good': Revealing Genes Involved in the Antibacterial Activity of Pseudomonas sp. P482 against Soft Rot Pathogens.</title>
        <authorList>
            <person name="Krzyzanowska D.M."/>
            <person name="Ossowicki A."/>
            <person name="Rajewska M."/>
            <person name="Maciag T."/>
            <person name="Jablonska M."/>
            <person name="Obuchowski M."/>
            <person name="Heeb S."/>
            <person name="Jafra S."/>
        </authorList>
    </citation>
    <scope>NUCLEOTIDE SEQUENCE [LARGE SCALE GENOMIC DNA]</scope>
    <source>
        <strain evidence="3 4">P482</strain>
    </source>
</reference>
<dbReference type="Gene3D" id="3.40.190.10">
    <property type="entry name" value="Periplasmic binding protein-like II"/>
    <property type="match status" value="2"/>
</dbReference>
<evidence type="ECO:0000256" key="1">
    <source>
        <dbReference type="ARBA" id="ARBA00010333"/>
    </source>
</evidence>
<dbReference type="EMBL" id="CP071706">
    <property type="protein sequence ID" value="KDO01111.1"/>
    <property type="molecule type" value="Genomic_DNA"/>
</dbReference>
<accession>A0AAP0SLS1</accession>
<protein>
    <submittedName>
        <fullName evidence="3">Transporter substrate-binding domain-containing protein</fullName>
    </submittedName>
</protein>
<dbReference type="PANTHER" id="PTHR35936:SF6">
    <property type="entry name" value="AMINO ACID ABC TRANSPORTER SUBSTRATE-BINDING PAAT FAMILY PROTEIN"/>
    <property type="match status" value="1"/>
</dbReference>
<name>A0AAP0SLS1_9PSED</name>
<dbReference type="SUPFAM" id="SSF53850">
    <property type="entry name" value="Periplasmic binding protein-like II"/>
    <property type="match status" value="1"/>
</dbReference>
<evidence type="ECO:0000313" key="3">
    <source>
        <dbReference type="EMBL" id="KDO01111.1"/>
    </source>
</evidence>
<gene>
    <name evidence="3" type="ORF">BV82_0978</name>
</gene>
<evidence type="ECO:0000256" key="2">
    <source>
        <dbReference type="SAM" id="SignalP"/>
    </source>
</evidence>
<dbReference type="AlphaFoldDB" id="A0AAP0SLS1"/>
<comment type="similarity">
    <text evidence="1">Belongs to the bacterial solute-binding protein 3 family.</text>
</comment>
<proteinExistence type="inferred from homology"/>
<organism evidence="3 4">
    <name type="scientific">Pseudomonas donghuensis</name>
    <dbReference type="NCBI Taxonomy" id="1163398"/>
    <lineage>
        <taxon>Bacteria</taxon>
        <taxon>Pseudomonadati</taxon>
        <taxon>Pseudomonadota</taxon>
        <taxon>Gammaproteobacteria</taxon>
        <taxon>Pseudomonadales</taxon>
        <taxon>Pseudomonadaceae</taxon>
        <taxon>Pseudomonas</taxon>
    </lineage>
</organism>
<evidence type="ECO:0000313" key="4">
    <source>
        <dbReference type="Proteomes" id="UP000027121"/>
    </source>
</evidence>
<reference evidence="3 4" key="1">
    <citation type="journal article" date="2014" name="Genome Announc.">
        <title>Genome Sequence of Pseudomonas sp. Strain P482, a Tomato Rhizosphere Isolate with Broad-Spectrum Antimicrobial Activity.</title>
        <authorList>
            <person name="Krzyzanowska D.M."/>
            <person name="Ossowicki A."/>
            <person name="Jafra S."/>
        </authorList>
    </citation>
    <scope>NUCLEOTIDE SEQUENCE [LARGE SCALE GENOMIC DNA]</scope>
    <source>
        <strain evidence="3 4">P482</strain>
    </source>
</reference>
<dbReference type="KEGG" id="pdw:BV82_0978"/>
<dbReference type="PANTHER" id="PTHR35936">
    <property type="entry name" value="MEMBRANE-BOUND LYTIC MUREIN TRANSGLYCOSYLASE F"/>
    <property type="match status" value="1"/>
</dbReference>
<keyword evidence="4" id="KW-1185">Reference proteome</keyword>
<feature type="chain" id="PRO_5042998994" evidence="2">
    <location>
        <begin position="18"/>
        <end position="249"/>
    </location>
</feature>
<dbReference type="RefSeq" id="WP_036994374.1">
    <property type="nucleotide sequence ID" value="NZ_CATKPL010000059.1"/>
</dbReference>
<dbReference type="Proteomes" id="UP000027121">
    <property type="component" value="Chromosome"/>
</dbReference>